<keyword evidence="1" id="KW-0521">NADP</keyword>
<evidence type="ECO:0000313" key="5">
    <source>
        <dbReference type="Proteomes" id="UP001432360"/>
    </source>
</evidence>
<evidence type="ECO:0000259" key="3">
    <source>
        <dbReference type="SMART" id="SM00829"/>
    </source>
</evidence>
<dbReference type="SUPFAM" id="SSF50129">
    <property type="entry name" value="GroES-like"/>
    <property type="match status" value="1"/>
</dbReference>
<dbReference type="InterPro" id="IPR002364">
    <property type="entry name" value="Quin_OxRdtase/zeta-crystal_CS"/>
</dbReference>
<dbReference type="Pfam" id="PF13602">
    <property type="entry name" value="ADH_zinc_N_2"/>
    <property type="match status" value="1"/>
</dbReference>
<gene>
    <name evidence="4" type="ORF">RB548_29550</name>
</gene>
<evidence type="ECO:0000256" key="2">
    <source>
        <dbReference type="ARBA" id="ARBA00023002"/>
    </source>
</evidence>
<keyword evidence="5" id="KW-1185">Reference proteome</keyword>
<evidence type="ECO:0000313" key="4">
    <source>
        <dbReference type="EMBL" id="WVT06930.1"/>
    </source>
</evidence>
<dbReference type="SUPFAM" id="SSF51735">
    <property type="entry name" value="NAD(P)-binding Rossmann-fold domains"/>
    <property type="match status" value="1"/>
</dbReference>
<dbReference type="Pfam" id="PF08240">
    <property type="entry name" value="ADH_N"/>
    <property type="match status" value="1"/>
</dbReference>
<name>A0ABZ2BK72_9HYPH</name>
<protein>
    <submittedName>
        <fullName evidence="4">Zinc-binding dehydrogenase</fullName>
    </submittedName>
</protein>
<dbReference type="PROSITE" id="PS01162">
    <property type="entry name" value="QOR_ZETA_CRYSTAL"/>
    <property type="match status" value="1"/>
</dbReference>
<sequence length="326" mass="34417">MKAIQFRHFGPPEVLEIIDVPKPKPAEGEVLVRTRAIGVNFFEVLMREDRYAVTPELPMIPGVEVTGVVEAVGAGVSDAIIGNRVAAPMFAFGRGSGGYAEYVTIDAGVLVAIPDALPFETATALMIQGLTALHLIRQSPSKGKTILMTAAAGGVGSLLIQLAKSAGARSIVATASSDAKLDLVRSLCADIGVDYTLPNWTATLKETLNGRRIDIIYDLIGGPFTKAALDLLAPGGELVFGALGRFGLGSAEMEAMFSRNQSLHGFALLPLLTAADLKTDLADLFHQAEKGLLRVIDGGYFPLTRAADAHRALESRQTTGKIVLVP</sequence>
<dbReference type="InterPro" id="IPR011032">
    <property type="entry name" value="GroES-like_sf"/>
</dbReference>
<dbReference type="InterPro" id="IPR020843">
    <property type="entry name" value="ER"/>
</dbReference>
<accession>A0ABZ2BK72</accession>
<organism evidence="4 5">
    <name type="scientific">Sinorhizobium chiapasense</name>
    <dbReference type="NCBI Taxonomy" id="501572"/>
    <lineage>
        <taxon>Bacteria</taxon>
        <taxon>Pseudomonadati</taxon>
        <taxon>Pseudomonadota</taxon>
        <taxon>Alphaproteobacteria</taxon>
        <taxon>Hyphomicrobiales</taxon>
        <taxon>Rhizobiaceae</taxon>
        <taxon>Sinorhizobium/Ensifer group</taxon>
        <taxon>Sinorhizobium</taxon>
    </lineage>
</organism>
<dbReference type="InterPro" id="IPR013154">
    <property type="entry name" value="ADH-like_N"/>
</dbReference>
<dbReference type="Gene3D" id="3.90.180.10">
    <property type="entry name" value="Medium-chain alcohol dehydrogenases, catalytic domain"/>
    <property type="match status" value="1"/>
</dbReference>
<dbReference type="RefSeq" id="WP_331375952.1">
    <property type="nucleotide sequence ID" value="NZ_CP133152.1"/>
</dbReference>
<proteinExistence type="predicted"/>
<geneLocation type="plasmid" evidence="4 5">
    <name>pSchITTGS70d</name>
</geneLocation>
<dbReference type="Gene3D" id="3.40.50.720">
    <property type="entry name" value="NAD(P)-binding Rossmann-like Domain"/>
    <property type="match status" value="1"/>
</dbReference>
<dbReference type="PANTHER" id="PTHR48106">
    <property type="entry name" value="QUINONE OXIDOREDUCTASE PIG3-RELATED"/>
    <property type="match status" value="1"/>
</dbReference>
<keyword evidence="2" id="KW-0560">Oxidoreductase</keyword>
<dbReference type="Proteomes" id="UP001432360">
    <property type="component" value="Plasmid pSchITTGS70d"/>
</dbReference>
<feature type="domain" description="Enoyl reductase (ER)" evidence="3">
    <location>
        <begin position="10"/>
        <end position="324"/>
    </location>
</feature>
<dbReference type="EMBL" id="CP133152">
    <property type="protein sequence ID" value="WVT06930.1"/>
    <property type="molecule type" value="Genomic_DNA"/>
</dbReference>
<dbReference type="PANTHER" id="PTHR48106:SF13">
    <property type="entry name" value="QUINONE OXIDOREDUCTASE-RELATED"/>
    <property type="match status" value="1"/>
</dbReference>
<reference evidence="4" key="1">
    <citation type="submission" date="2023-08" db="EMBL/GenBank/DDBJ databases">
        <title>Complete genome sequence of Sinorhizobium chiapanecum ITTG S70 isolated from Acaciella angustissima nodules in Chiapas-Mexico.</title>
        <authorList>
            <person name="Rincon-Rosales R."/>
            <person name="Rogel M.A."/>
            <person name="Rincon-Medina C.I."/>
            <person name="Guerrero G."/>
            <person name="Manzano-Gomez L.A."/>
            <person name="Lopez-Lopez A."/>
            <person name="Rincon Molina F.A."/>
            <person name="Martinez-Romero E."/>
        </authorList>
    </citation>
    <scope>NUCLEOTIDE SEQUENCE</scope>
    <source>
        <strain evidence="4">ITTG S70</strain>
        <plasmid evidence="4">pSchITTGS70d</plasmid>
    </source>
</reference>
<evidence type="ECO:0000256" key="1">
    <source>
        <dbReference type="ARBA" id="ARBA00022857"/>
    </source>
</evidence>
<keyword evidence="4" id="KW-0614">Plasmid</keyword>
<dbReference type="InterPro" id="IPR036291">
    <property type="entry name" value="NAD(P)-bd_dom_sf"/>
</dbReference>
<dbReference type="SMART" id="SM00829">
    <property type="entry name" value="PKS_ER"/>
    <property type="match status" value="1"/>
</dbReference>